<feature type="domain" description="tRNA(Ile)-lysidine/2-thiocytidine synthase N-terminal" evidence="1">
    <location>
        <begin position="23"/>
        <end position="98"/>
    </location>
</feature>
<dbReference type="PANTHER" id="PTHR43686">
    <property type="entry name" value="SULFURTRANSFERASE-RELATED"/>
    <property type="match status" value="1"/>
</dbReference>
<gene>
    <name evidence="2" type="ORF">IAD22_05115</name>
</gene>
<sequence length="149" mass="17032">PTELYHIIFETRKEKNPCSLCAKMRRGVLHRVAKEMGCSKLALGHHQDDAAETFMMNLLNGGTIECFSPKSYLSRRDLYLIRPMIFCTERIVRNTAARLSLPVCKSLCPADGVTNREETKKFLEELDEKYPSLTQKITGALQKSHISNW</sequence>
<proteinExistence type="predicted"/>
<name>A0A9D1LYN9_9FIRM</name>
<dbReference type="InterPro" id="IPR014729">
    <property type="entry name" value="Rossmann-like_a/b/a_fold"/>
</dbReference>
<dbReference type="InterPro" id="IPR011063">
    <property type="entry name" value="TilS/TtcA_N"/>
</dbReference>
<protein>
    <submittedName>
        <fullName evidence="2">tRNA 2-thiocytidine(32) synthetase TtcA</fullName>
    </submittedName>
</protein>
<dbReference type="PANTHER" id="PTHR43686:SF1">
    <property type="entry name" value="AMINOTRAN_5 DOMAIN-CONTAINING PROTEIN"/>
    <property type="match status" value="1"/>
</dbReference>
<dbReference type="EMBL" id="DVNG01000073">
    <property type="protein sequence ID" value="HIU50373.1"/>
    <property type="molecule type" value="Genomic_DNA"/>
</dbReference>
<evidence type="ECO:0000259" key="1">
    <source>
        <dbReference type="Pfam" id="PF01171"/>
    </source>
</evidence>
<evidence type="ECO:0000313" key="3">
    <source>
        <dbReference type="Proteomes" id="UP000824118"/>
    </source>
</evidence>
<reference evidence="2" key="2">
    <citation type="journal article" date="2021" name="PeerJ">
        <title>Extensive microbial diversity within the chicken gut microbiome revealed by metagenomics and culture.</title>
        <authorList>
            <person name="Gilroy R."/>
            <person name="Ravi A."/>
            <person name="Getino M."/>
            <person name="Pursley I."/>
            <person name="Horton D.L."/>
            <person name="Alikhan N.F."/>
            <person name="Baker D."/>
            <person name="Gharbi K."/>
            <person name="Hall N."/>
            <person name="Watson M."/>
            <person name="Adriaenssens E.M."/>
            <person name="Foster-Nyarko E."/>
            <person name="Jarju S."/>
            <person name="Secka A."/>
            <person name="Antonio M."/>
            <person name="Oren A."/>
            <person name="Chaudhuri R.R."/>
            <person name="La Ragione R."/>
            <person name="Hildebrand F."/>
            <person name="Pallen M.J."/>
        </authorList>
    </citation>
    <scope>NUCLEOTIDE SEQUENCE</scope>
    <source>
        <strain evidence="2">ChiGjej1B1-1684</strain>
    </source>
</reference>
<dbReference type="Pfam" id="PF01171">
    <property type="entry name" value="ATP_bind_3"/>
    <property type="match status" value="1"/>
</dbReference>
<evidence type="ECO:0000313" key="2">
    <source>
        <dbReference type="EMBL" id="HIU50373.1"/>
    </source>
</evidence>
<organism evidence="2 3">
    <name type="scientific">Candidatus Limousia pullorum</name>
    <dbReference type="NCBI Taxonomy" id="2840860"/>
    <lineage>
        <taxon>Bacteria</taxon>
        <taxon>Bacillati</taxon>
        <taxon>Bacillota</taxon>
        <taxon>Clostridia</taxon>
        <taxon>Eubacteriales</taxon>
        <taxon>Oscillospiraceae</taxon>
        <taxon>Oscillospiraceae incertae sedis</taxon>
        <taxon>Candidatus Limousia</taxon>
    </lineage>
</organism>
<dbReference type="Gene3D" id="3.40.50.620">
    <property type="entry name" value="HUPs"/>
    <property type="match status" value="1"/>
</dbReference>
<dbReference type="AlphaFoldDB" id="A0A9D1LYN9"/>
<dbReference type="Proteomes" id="UP000824118">
    <property type="component" value="Unassembled WGS sequence"/>
</dbReference>
<reference evidence="2" key="1">
    <citation type="submission" date="2020-10" db="EMBL/GenBank/DDBJ databases">
        <authorList>
            <person name="Gilroy R."/>
        </authorList>
    </citation>
    <scope>NUCLEOTIDE SEQUENCE</scope>
    <source>
        <strain evidence="2">ChiGjej1B1-1684</strain>
    </source>
</reference>
<accession>A0A9D1LYN9</accession>
<dbReference type="SUPFAM" id="SSF52402">
    <property type="entry name" value="Adenine nucleotide alpha hydrolases-like"/>
    <property type="match status" value="1"/>
</dbReference>
<comment type="caution">
    <text evidence="2">The sequence shown here is derived from an EMBL/GenBank/DDBJ whole genome shotgun (WGS) entry which is preliminary data.</text>
</comment>
<feature type="non-terminal residue" evidence="2">
    <location>
        <position position="1"/>
    </location>
</feature>